<dbReference type="SUPFAM" id="SSF102588">
    <property type="entry name" value="LmbE-like"/>
    <property type="match status" value="1"/>
</dbReference>
<dbReference type="EMBL" id="BMAR01000058">
    <property type="protein sequence ID" value="GFR52129.1"/>
    <property type="molecule type" value="Genomic_DNA"/>
</dbReference>
<organism evidence="3 4">
    <name type="scientific">Astrephomene gubernaculifera</name>
    <dbReference type="NCBI Taxonomy" id="47775"/>
    <lineage>
        <taxon>Eukaryota</taxon>
        <taxon>Viridiplantae</taxon>
        <taxon>Chlorophyta</taxon>
        <taxon>core chlorophytes</taxon>
        <taxon>Chlorophyceae</taxon>
        <taxon>CS clade</taxon>
        <taxon>Chlamydomonadales</taxon>
        <taxon>Astrephomenaceae</taxon>
        <taxon>Astrephomene</taxon>
    </lineage>
</organism>
<dbReference type="PANTHER" id="PTHR12993:SF11">
    <property type="entry name" value="N-ACETYLGLUCOSAMINYL-PHOSPHATIDYLINOSITOL DE-N-ACETYLASE"/>
    <property type="match status" value="1"/>
</dbReference>
<protein>
    <recommendedName>
        <fullName evidence="2">N-acetylglucosaminylphosphatidylinositol deacetylase</fullName>
        <ecNumber evidence="2">3.5.1.89</ecNumber>
    </recommendedName>
</protein>
<dbReference type="InterPro" id="IPR003737">
    <property type="entry name" value="GlcNAc_PI_deacetylase-related"/>
</dbReference>
<dbReference type="InterPro" id="IPR024078">
    <property type="entry name" value="LmbE-like_dom_sf"/>
</dbReference>
<evidence type="ECO:0000313" key="3">
    <source>
        <dbReference type="EMBL" id="GFR52129.1"/>
    </source>
</evidence>
<comment type="similarity">
    <text evidence="1">Belongs to the PIGL family.</text>
</comment>
<proteinExistence type="inferred from homology"/>
<dbReference type="AlphaFoldDB" id="A0AAD3HSF5"/>
<dbReference type="EC" id="3.5.1.89" evidence="2"/>
<reference evidence="3 4" key="1">
    <citation type="journal article" date="2021" name="Sci. Rep.">
        <title>Genome sequencing of the multicellular alga Astrephomene provides insights into convergent evolution of germ-soma differentiation.</title>
        <authorList>
            <person name="Yamashita S."/>
            <person name="Yamamoto K."/>
            <person name="Matsuzaki R."/>
            <person name="Suzuki S."/>
            <person name="Yamaguchi H."/>
            <person name="Hirooka S."/>
            <person name="Minakuchi Y."/>
            <person name="Miyagishima S."/>
            <person name="Kawachi M."/>
            <person name="Toyoda A."/>
            <person name="Nozaki H."/>
        </authorList>
    </citation>
    <scope>NUCLEOTIDE SEQUENCE [LARGE SCALE GENOMIC DNA]</scope>
    <source>
        <strain evidence="3 4">NIES-4017</strain>
    </source>
</reference>
<evidence type="ECO:0000256" key="2">
    <source>
        <dbReference type="ARBA" id="ARBA00012176"/>
    </source>
</evidence>
<gene>
    <name evidence="3" type="ORF">Agub_g14644</name>
</gene>
<comment type="caution">
    <text evidence="3">The sequence shown here is derived from an EMBL/GenBank/DDBJ whole genome shotgun (WGS) entry which is preliminary data.</text>
</comment>
<evidence type="ECO:0000313" key="4">
    <source>
        <dbReference type="Proteomes" id="UP001054857"/>
    </source>
</evidence>
<dbReference type="Gene3D" id="3.40.50.10320">
    <property type="entry name" value="LmbE-like"/>
    <property type="match status" value="1"/>
</dbReference>
<evidence type="ECO:0000256" key="1">
    <source>
        <dbReference type="ARBA" id="ARBA00006066"/>
    </source>
</evidence>
<dbReference type="PANTHER" id="PTHR12993">
    <property type="entry name" value="N-ACETYLGLUCOSAMINYL-PHOSPHATIDYLINOSITOL DE-N-ACETYLASE-RELATED"/>
    <property type="match status" value="1"/>
</dbReference>
<dbReference type="GO" id="GO:0005783">
    <property type="term" value="C:endoplasmic reticulum"/>
    <property type="evidence" value="ECO:0007669"/>
    <property type="project" value="TreeGrafter"/>
</dbReference>
<dbReference type="Proteomes" id="UP001054857">
    <property type="component" value="Unassembled WGS sequence"/>
</dbReference>
<name>A0AAD3HSF5_9CHLO</name>
<keyword evidence="4" id="KW-1185">Reference proteome</keyword>
<accession>A0AAD3HSF5</accession>
<dbReference type="Pfam" id="PF02585">
    <property type="entry name" value="PIG-L"/>
    <property type="match status" value="1"/>
</dbReference>
<sequence>MYYFLLAILLLTIYVWQKFRRTRTWRPGHRALLVTAHPDDESLFFAPYLTRALQAGIQVHILCLSTGNADGLGSIRARELVQACAVFQVPEQRVRLVNDGALQDGFQAWDEGAVKARVAAALAAVRPHELVTFDAGGVSGHPNHTSIYAAVWRLVGCRGLSASQGDGHEGGVAGSDGSNRGSNRNGDSCCRICTLVTHPLPLKFTGVLGAALVLLLSSVRLHGRSADVRLHDSAADTALLLSSANPVVGLRAMWCHRSQFVWYRWLFVLFSTYTYVNQFRVIGAVTY</sequence>
<dbReference type="GO" id="GO:0000225">
    <property type="term" value="F:N-acetylglucosaminylphosphatidylinositol deacetylase activity"/>
    <property type="evidence" value="ECO:0007669"/>
    <property type="project" value="UniProtKB-EC"/>
</dbReference>